<keyword evidence="4 8" id="KW-0560">Oxidoreductase</keyword>
<dbReference type="CDD" id="cd11082">
    <property type="entry name" value="CYP61_CYP710"/>
    <property type="match status" value="1"/>
</dbReference>
<accession>A0A165K109</accession>
<keyword evidence="5 7" id="KW-0408">Iron</keyword>
<dbReference type="STRING" id="1314781.A0A165K109"/>
<protein>
    <recommendedName>
        <fullName evidence="6">sterol 22-desaturase</fullName>
        <ecNumber evidence="6">1.14.19.41</ecNumber>
    </recommendedName>
</protein>
<dbReference type="Pfam" id="PF00067">
    <property type="entry name" value="p450"/>
    <property type="match status" value="1"/>
</dbReference>
<evidence type="ECO:0000256" key="2">
    <source>
        <dbReference type="ARBA" id="ARBA00010617"/>
    </source>
</evidence>
<dbReference type="InterPro" id="IPR002403">
    <property type="entry name" value="Cyt_P450_E_grp-IV"/>
</dbReference>
<dbReference type="GO" id="GO:0005506">
    <property type="term" value="F:iron ion binding"/>
    <property type="evidence" value="ECO:0007669"/>
    <property type="project" value="InterPro"/>
</dbReference>
<dbReference type="FunCoup" id="A0A165K109">
    <property type="interactions" value="416"/>
</dbReference>
<name>A0A165K109_EXIGL</name>
<dbReference type="Proteomes" id="UP000077266">
    <property type="component" value="Unassembled WGS sequence"/>
</dbReference>
<dbReference type="SUPFAM" id="SSF48264">
    <property type="entry name" value="Cytochrome P450"/>
    <property type="match status" value="1"/>
</dbReference>
<gene>
    <name evidence="9" type="ORF">EXIGLDRAFT_748083</name>
</gene>
<proteinExistence type="inferred from homology"/>
<dbReference type="EMBL" id="KV425954">
    <property type="protein sequence ID" value="KZV95631.1"/>
    <property type="molecule type" value="Genomic_DNA"/>
</dbReference>
<evidence type="ECO:0000256" key="8">
    <source>
        <dbReference type="RuleBase" id="RU000461"/>
    </source>
</evidence>
<dbReference type="InterPro" id="IPR036396">
    <property type="entry name" value="Cyt_P450_sf"/>
</dbReference>
<evidence type="ECO:0000256" key="3">
    <source>
        <dbReference type="ARBA" id="ARBA00022723"/>
    </source>
</evidence>
<sequence length="510" mass="57392">MATNASNTLYAALRTLPVQLPDQVTGGSVWYTVGAVVASLLVLEQLVYRTKKGHLPGPRWTIPIIGKFADSRSPTLEKYIESWKSGALSAVSVFNIFIVMSATNEYSRKIFNSPKYAEPCLVASAKQVLCPDNWVFLNGKAHVEYRRILNTLFTRKALSIYLQTQDAITRQHFARWLIESELSSKPGTLMNPIRDLNMVTSLRVFCGSHIPDHAIATITEKYWVITCALQLVNFPLAIPGTATYRAIQARKEAMVWLEAAAASSKRAMAEGKDVECLLDAWVMEINEARKQGKMDREFSDREMALVVLSFLFASQDAMSSGLIYFLQHLADHPDVLAKVREEQERVRGGDFERPTTLEMLDAMPYIKACVKETLRLRPPVTMVPYKATRPFPISEDYTVPKNTIIIPSLYPSVMDEEVYPEPEKFLPDRWLDPESPANANPQQYLVFGSGPHRCIGVEYVMMHMSVVGGVAACLLDWTHHVTPDSEKTQMIATIFPKDGCIVSFRPRKHD</sequence>
<feature type="binding site" description="axial binding residue" evidence="7">
    <location>
        <position position="454"/>
    </location>
    <ligand>
        <name>heme</name>
        <dbReference type="ChEBI" id="CHEBI:30413"/>
    </ligand>
    <ligandPart>
        <name>Fe</name>
        <dbReference type="ChEBI" id="CHEBI:18248"/>
    </ligandPart>
</feature>
<reference evidence="9 10" key="1">
    <citation type="journal article" date="2016" name="Mol. Biol. Evol.">
        <title>Comparative Genomics of Early-Diverging Mushroom-Forming Fungi Provides Insights into the Origins of Lignocellulose Decay Capabilities.</title>
        <authorList>
            <person name="Nagy L.G."/>
            <person name="Riley R."/>
            <person name="Tritt A."/>
            <person name="Adam C."/>
            <person name="Daum C."/>
            <person name="Floudas D."/>
            <person name="Sun H."/>
            <person name="Yadav J.S."/>
            <person name="Pangilinan J."/>
            <person name="Larsson K.H."/>
            <person name="Matsuura K."/>
            <person name="Barry K."/>
            <person name="Labutti K."/>
            <person name="Kuo R."/>
            <person name="Ohm R.A."/>
            <person name="Bhattacharya S.S."/>
            <person name="Shirouzu T."/>
            <person name="Yoshinaga Y."/>
            <person name="Martin F.M."/>
            <person name="Grigoriev I.V."/>
            <person name="Hibbett D.S."/>
        </authorList>
    </citation>
    <scope>NUCLEOTIDE SEQUENCE [LARGE SCALE GENOMIC DNA]</scope>
    <source>
        <strain evidence="9 10">HHB12029</strain>
    </source>
</reference>
<dbReference type="FunFam" id="1.10.630.10:FF:000021">
    <property type="entry name" value="Cytochrome P450 61"/>
    <property type="match status" value="1"/>
</dbReference>
<comment type="cofactor">
    <cofactor evidence="1 7">
        <name>heme</name>
        <dbReference type="ChEBI" id="CHEBI:30413"/>
    </cofactor>
</comment>
<evidence type="ECO:0000256" key="1">
    <source>
        <dbReference type="ARBA" id="ARBA00001971"/>
    </source>
</evidence>
<dbReference type="AlphaFoldDB" id="A0A165K109"/>
<organism evidence="9 10">
    <name type="scientific">Exidia glandulosa HHB12029</name>
    <dbReference type="NCBI Taxonomy" id="1314781"/>
    <lineage>
        <taxon>Eukaryota</taxon>
        <taxon>Fungi</taxon>
        <taxon>Dikarya</taxon>
        <taxon>Basidiomycota</taxon>
        <taxon>Agaricomycotina</taxon>
        <taxon>Agaricomycetes</taxon>
        <taxon>Auriculariales</taxon>
        <taxon>Exidiaceae</taxon>
        <taxon>Exidia</taxon>
    </lineage>
</organism>
<dbReference type="GO" id="GO:0016125">
    <property type="term" value="P:sterol metabolic process"/>
    <property type="evidence" value="ECO:0007669"/>
    <property type="project" value="TreeGrafter"/>
</dbReference>
<evidence type="ECO:0000256" key="7">
    <source>
        <dbReference type="PIRSR" id="PIRSR602403-1"/>
    </source>
</evidence>
<dbReference type="InterPro" id="IPR001128">
    <property type="entry name" value="Cyt_P450"/>
</dbReference>
<dbReference type="GO" id="GO:0020037">
    <property type="term" value="F:heme binding"/>
    <property type="evidence" value="ECO:0007669"/>
    <property type="project" value="InterPro"/>
</dbReference>
<evidence type="ECO:0000256" key="6">
    <source>
        <dbReference type="ARBA" id="ARBA00039038"/>
    </source>
</evidence>
<dbReference type="InParanoid" id="A0A165K109"/>
<keyword evidence="10" id="KW-1185">Reference proteome</keyword>
<dbReference type="GO" id="GO:0000249">
    <property type="term" value="F:C-22 sterol desaturase (NADPH) activity"/>
    <property type="evidence" value="ECO:0007669"/>
    <property type="project" value="UniProtKB-EC"/>
</dbReference>
<dbReference type="GO" id="GO:0004497">
    <property type="term" value="F:monooxygenase activity"/>
    <property type="evidence" value="ECO:0007669"/>
    <property type="project" value="UniProtKB-KW"/>
</dbReference>
<dbReference type="PANTHER" id="PTHR24286">
    <property type="entry name" value="CYTOCHROME P450 26"/>
    <property type="match status" value="1"/>
</dbReference>
<dbReference type="PANTHER" id="PTHR24286:SF228">
    <property type="entry name" value="C-22 STEROL DESATURASE ERG5"/>
    <property type="match status" value="1"/>
</dbReference>
<keyword evidence="7 8" id="KW-0349">Heme</keyword>
<dbReference type="PRINTS" id="PR00385">
    <property type="entry name" value="P450"/>
</dbReference>
<evidence type="ECO:0000313" key="9">
    <source>
        <dbReference type="EMBL" id="KZV95631.1"/>
    </source>
</evidence>
<evidence type="ECO:0000256" key="5">
    <source>
        <dbReference type="ARBA" id="ARBA00023004"/>
    </source>
</evidence>
<dbReference type="OrthoDB" id="1372046at2759"/>
<evidence type="ECO:0000313" key="10">
    <source>
        <dbReference type="Proteomes" id="UP000077266"/>
    </source>
</evidence>
<dbReference type="EC" id="1.14.19.41" evidence="6"/>
<dbReference type="InterPro" id="IPR017972">
    <property type="entry name" value="Cyt_P450_CS"/>
</dbReference>
<dbReference type="Gene3D" id="1.10.630.10">
    <property type="entry name" value="Cytochrome P450"/>
    <property type="match status" value="1"/>
</dbReference>
<keyword evidence="8" id="KW-0503">Monooxygenase</keyword>
<evidence type="ECO:0000256" key="4">
    <source>
        <dbReference type="ARBA" id="ARBA00023002"/>
    </source>
</evidence>
<dbReference type="PROSITE" id="PS00086">
    <property type="entry name" value="CYTOCHROME_P450"/>
    <property type="match status" value="1"/>
</dbReference>
<dbReference type="PRINTS" id="PR00465">
    <property type="entry name" value="EP450IV"/>
</dbReference>
<keyword evidence="3 7" id="KW-0479">Metal-binding</keyword>
<comment type="similarity">
    <text evidence="2 8">Belongs to the cytochrome P450 family.</text>
</comment>